<dbReference type="RefSeq" id="XP_007394978.1">
    <property type="nucleotide sequence ID" value="XM_007394916.1"/>
</dbReference>
<dbReference type="Proteomes" id="UP000008370">
    <property type="component" value="Unassembled WGS sequence"/>
</dbReference>
<keyword evidence="3" id="KW-1185">Reference proteome</keyword>
<evidence type="ECO:0000313" key="2">
    <source>
        <dbReference type="EMBL" id="EKM57157.1"/>
    </source>
</evidence>
<evidence type="ECO:0000256" key="1">
    <source>
        <dbReference type="SAM" id="MobiDB-lite"/>
    </source>
</evidence>
<dbReference type="KEGG" id="pco:PHACADRAFT_254734"/>
<organism evidence="2 3">
    <name type="scientific">Phanerochaete carnosa (strain HHB-10118-sp)</name>
    <name type="common">White-rot fungus</name>
    <name type="synonym">Peniophora carnosa</name>
    <dbReference type="NCBI Taxonomy" id="650164"/>
    <lineage>
        <taxon>Eukaryota</taxon>
        <taxon>Fungi</taxon>
        <taxon>Dikarya</taxon>
        <taxon>Basidiomycota</taxon>
        <taxon>Agaricomycotina</taxon>
        <taxon>Agaricomycetes</taxon>
        <taxon>Polyporales</taxon>
        <taxon>Phanerochaetaceae</taxon>
        <taxon>Phanerochaete</taxon>
    </lineage>
</organism>
<dbReference type="HOGENOM" id="CLU_1511111_0_0_1"/>
<feature type="region of interest" description="Disordered" evidence="1">
    <location>
        <begin position="92"/>
        <end position="165"/>
    </location>
</feature>
<feature type="compositionally biased region" description="Basic and acidic residues" evidence="1">
    <location>
        <begin position="92"/>
        <end position="127"/>
    </location>
</feature>
<name>K5X2X3_PHACS</name>
<dbReference type="AlphaFoldDB" id="K5X2X3"/>
<protein>
    <submittedName>
        <fullName evidence="2">Uncharacterized protein</fullName>
    </submittedName>
</protein>
<accession>K5X2X3</accession>
<sequence>MYDQLGAASGWTRLLWLAMEYMPTRLRVERPAASADKDTNDEWWSAGGRTHVWAWVVNRGRGRPVAGHEVAAGMHVHRSVKTRLEARGMRLGHAREGAHEDAHGRLGEGERGEDGRGEAGADERGADGRGAGRRGAAGGTSEVYVPQLRPELPGRTRPQRLEHREWNVEVPEHWQWVD</sequence>
<evidence type="ECO:0000313" key="3">
    <source>
        <dbReference type="Proteomes" id="UP000008370"/>
    </source>
</evidence>
<dbReference type="EMBL" id="JH930471">
    <property type="protein sequence ID" value="EKM57157.1"/>
    <property type="molecule type" value="Genomic_DNA"/>
</dbReference>
<dbReference type="InParanoid" id="K5X2X3"/>
<reference evidence="2 3" key="1">
    <citation type="journal article" date="2012" name="BMC Genomics">
        <title>Comparative genomics of the white-rot fungi, Phanerochaete carnosa and P. chrysosporium, to elucidate the genetic basis of the distinct wood types they colonize.</title>
        <authorList>
            <person name="Suzuki H."/>
            <person name="MacDonald J."/>
            <person name="Syed K."/>
            <person name="Salamov A."/>
            <person name="Hori C."/>
            <person name="Aerts A."/>
            <person name="Henrissat B."/>
            <person name="Wiebenga A."/>
            <person name="vanKuyk P.A."/>
            <person name="Barry K."/>
            <person name="Lindquist E."/>
            <person name="LaButti K."/>
            <person name="Lapidus A."/>
            <person name="Lucas S."/>
            <person name="Coutinho P."/>
            <person name="Gong Y."/>
            <person name="Samejima M."/>
            <person name="Mahadevan R."/>
            <person name="Abou-Zaid M."/>
            <person name="de Vries R.P."/>
            <person name="Igarashi K."/>
            <person name="Yadav J.S."/>
            <person name="Grigoriev I.V."/>
            <person name="Master E.R."/>
        </authorList>
    </citation>
    <scope>NUCLEOTIDE SEQUENCE [LARGE SCALE GENOMIC DNA]</scope>
    <source>
        <strain evidence="2 3">HHB-10118-sp</strain>
    </source>
</reference>
<gene>
    <name evidence="2" type="ORF">PHACADRAFT_254734</name>
</gene>
<proteinExistence type="predicted"/>
<dbReference type="GeneID" id="18916131"/>